<gene>
    <name evidence="2" type="ORF">ACFOOI_06435</name>
</gene>
<dbReference type="Proteomes" id="UP001595616">
    <property type="component" value="Unassembled WGS sequence"/>
</dbReference>
<dbReference type="EMBL" id="JBHRYQ010000001">
    <property type="protein sequence ID" value="MFC3810284.1"/>
    <property type="molecule type" value="Genomic_DNA"/>
</dbReference>
<evidence type="ECO:0000256" key="1">
    <source>
        <dbReference type="SAM" id="Phobius"/>
    </source>
</evidence>
<comment type="caution">
    <text evidence="2">The sequence shown here is derived from an EMBL/GenBank/DDBJ whole genome shotgun (WGS) entry which is preliminary data.</text>
</comment>
<evidence type="ECO:0000313" key="3">
    <source>
        <dbReference type="Proteomes" id="UP001595616"/>
    </source>
</evidence>
<sequence>MNNIDYNYTHSLSNNHNQRKSNKIGNNRQASPFNPIYLSAYFCIFLSLMTTKFEEYSWLSPVLFASLGYHLFLIFKKQNQTGYFPFFISLSGAGIMLLSIFSTNEKSIISFIGISLLIIGVTLNLFGRGHKKSI</sequence>
<reference evidence="3" key="1">
    <citation type="journal article" date="2019" name="Int. J. Syst. Evol. Microbiol.">
        <title>The Global Catalogue of Microorganisms (GCM) 10K type strain sequencing project: providing services to taxonomists for standard genome sequencing and annotation.</title>
        <authorList>
            <consortium name="The Broad Institute Genomics Platform"/>
            <consortium name="The Broad Institute Genome Sequencing Center for Infectious Disease"/>
            <person name="Wu L."/>
            <person name="Ma J."/>
        </authorList>
    </citation>
    <scope>NUCLEOTIDE SEQUENCE [LARGE SCALE GENOMIC DNA]</scope>
    <source>
        <strain evidence="3">CECT 7956</strain>
    </source>
</reference>
<feature type="transmembrane region" description="Helical" evidence="1">
    <location>
        <begin position="107"/>
        <end position="126"/>
    </location>
</feature>
<feature type="transmembrane region" description="Helical" evidence="1">
    <location>
        <begin position="56"/>
        <end position="75"/>
    </location>
</feature>
<feature type="transmembrane region" description="Helical" evidence="1">
    <location>
        <begin position="82"/>
        <end position="101"/>
    </location>
</feature>
<name>A0ABV7YSW9_9BACT</name>
<feature type="transmembrane region" description="Helical" evidence="1">
    <location>
        <begin position="33"/>
        <end position="50"/>
    </location>
</feature>
<evidence type="ECO:0000313" key="2">
    <source>
        <dbReference type="EMBL" id="MFC3810284.1"/>
    </source>
</evidence>
<keyword evidence="3" id="KW-1185">Reference proteome</keyword>
<organism evidence="2 3">
    <name type="scientific">Lacihabitans lacunae</name>
    <dbReference type="NCBI Taxonomy" id="1028214"/>
    <lineage>
        <taxon>Bacteria</taxon>
        <taxon>Pseudomonadati</taxon>
        <taxon>Bacteroidota</taxon>
        <taxon>Cytophagia</taxon>
        <taxon>Cytophagales</taxon>
        <taxon>Leadbetterellaceae</taxon>
        <taxon>Lacihabitans</taxon>
    </lineage>
</organism>
<dbReference type="RefSeq" id="WP_379836288.1">
    <property type="nucleotide sequence ID" value="NZ_JBHRYQ010000001.1"/>
</dbReference>
<proteinExistence type="predicted"/>
<accession>A0ABV7YSW9</accession>
<keyword evidence="1" id="KW-0812">Transmembrane</keyword>
<keyword evidence="1" id="KW-1133">Transmembrane helix</keyword>
<keyword evidence="1" id="KW-0472">Membrane</keyword>
<protein>
    <submittedName>
        <fullName evidence="2">Uncharacterized protein</fullName>
    </submittedName>
</protein>